<comment type="caution">
    <text evidence="2">The sequence shown here is derived from an EMBL/GenBank/DDBJ whole genome shotgun (WGS) entry which is preliminary data.</text>
</comment>
<evidence type="ECO:0000256" key="1">
    <source>
        <dbReference type="SAM" id="Phobius"/>
    </source>
</evidence>
<keyword evidence="1" id="KW-0812">Transmembrane</keyword>
<dbReference type="EMBL" id="MKKU01000321">
    <property type="protein sequence ID" value="RNF15610.1"/>
    <property type="molecule type" value="Genomic_DNA"/>
</dbReference>
<dbReference type="OrthoDB" id="10419179at2759"/>
<keyword evidence="3" id="KW-1185">Reference proteome</keyword>
<dbReference type="RefSeq" id="XP_029227544.1">
    <property type="nucleotide sequence ID" value="XM_029372368.1"/>
</dbReference>
<proteinExistence type="predicted"/>
<name>A0A422PD41_9TRYP</name>
<protein>
    <submittedName>
        <fullName evidence="2">Uncharacterized protein</fullName>
    </submittedName>
</protein>
<feature type="transmembrane region" description="Helical" evidence="1">
    <location>
        <begin position="12"/>
        <end position="32"/>
    </location>
</feature>
<keyword evidence="1" id="KW-1133">Transmembrane helix</keyword>
<gene>
    <name evidence="2" type="ORF">Tco025E_05474</name>
</gene>
<accession>A0A422PD41</accession>
<dbReference type="AlphaFoldDB" id="A0A422PD41"/>
<dbReference type="Proteomes" id="UP000284403">
    <property type="component" value="Unassembled WGS sequence"/>
</dbReference>
<sequence length="174" mass="19240">MNVVFSLARVDLSSGAIALLALVVLLCVLRCLQQAGARWTHRDVRQPAMNSVGGTHDAPRVRQLMGKYASTVRVRACDAMLRRLPPEICLRLRLYLPLALGVVSWNSRQVVTMVYRELDVVRIWNARYHTERTAAARIGNWKRTSLPGDAVVGRATGKRGGHASTPTVVVICLD</sequence>
<evidence type="ECO:0000313" key="3">
    <source>
        <dbReference type="Proteomes" id="UP000284403"/>
    </source>
</evidence>
<evidence type="ECO:0000313" key="2">
    <source>
        <dbReference type="EMBL" id="RNF15610.1"/>
    </source>
</evidence>
<reference evidence="2 3" key="1">
    <citation type="journal article" date="2018" name="BMC Genomics">
        <title>Genomic comparison of Trypanosoma conorhini and Trypanosoma rangeli to Trypanosoma cruzi strains of high and low virulence.</title>
        <authorList>
            <person name="Bradwell K.R."/>
            <person name="Koparde V.N."/>
            <person name="Matveyev A.V."/>
            <person name="Serrano M.G."/>
            <person name="Alves J.M."/>
            <person name="Parikh H."/>
            <person name="Huang B."/>
            <person name="Lee V."/>
            <person name="Espinosa-Alvarez O."/>
            <person name="Ortiz P.A."/>
            <person name="Costa-Martins A.G."/>
            <person name="Teixeira M.M."/>
            <person name="Buck G.A."/>
        </authorList>
    </citation>
    <scope>NUCLEOTIDE SEQUENCE [LARGE SCALE GENOMIC DNA]</scope>
    <source>
        <strain evidence="2 3">025E</strain>
    </source>
</reference>
<organism evidence="2 3">
    <name type="scientific">Trypanosoma conorhini</name>
    <dbReference type="NCBI Taxonomy" id="83891"/>
    <lineage>
        <taxon>Eukaryota</taxon>
        <taxon>Discoba</taxon>
        <taxon>Euglenozoa</taxon>
        <taxon>Kinetoplastea</taxon>
        <taxon>Metakinetoplastina</taxon>
        <taxon>Trypanosomatida</taxon>
        <taxon>Trypanosomatidae</taxon>
        <taxon>Trypanosoma</taxon>
    </lineage>
</organism>
<dbReference type="GeneID" id="40319085"/>
<keyword evidence="1" id="KW-0472">Membrane</keyword>